<dbReference type="Gene3D" id="3.10.50.40">
    <property type="match status" value="1"/>
</dbReference>
<dbReference type="Pfam" id="PF00254">
    <property type="entry name" value="FKBP_C"/>
    <property type="match status" value="1"/>
</dbReference>
<proteinExistence type="inferred from homology"/>
<dbReference type="EMBL" id="MHJA01000016">
    <property type="protein sequence ID" value="OGY61082.1"/>
    <property type="molecule type" value="Genomic_DNA"/>
</dbReference>
<evidence type="ECO:0000256" key="1">
    <source>
        <dbReference type="ARBA" id="ARBA00000971"/>
    </source>
</evidence>
<dbReference type="GO" id="GO:0003755">
    <property type="term" value="F:peptidyl-prolyl cis-trans isomerase activity"/>
    <property type="evidence" value="ECO:0007669"/>
    <property type="project" value="UniProtKB-UniRule"/>
</dbReference>
<sequence>MDKNSGTVYPDGLEVTVLEGGSGDPIQNGSIAVVHYVGTLDDGTVFDSSYNRGAPFKFTLGAGQVIEGWDLGVVGMKVGEKRKLTIAPELAYESRAVGPIPANSQLTFEVELVGIN</sequence>
<accession>A0A1G1Z8W8</accession>
<comment type="similarity">
    <text evidence="2 6">Belongs to the FKBP-type PPIase family.</text>
</comment>
<evidence type="ECO:0000256" key="2">
    <source>
        <dbReference type="ARBA" id="ARBA00006577"/>
    </source>
</evidence>
<name>A0A1G1Z8W8_9BACT</name>
<comment type="caution">
    <text evidence="8">The sequence shown here is derived from an EMBL/GenBank/DDBJ whole genome shotgun (WGS) entry which is preliminary data.</text>
</comment>
<gene>
    <name evidence="8" type="ORF">A3I33_00060</name>
</gene>
<evidence type="ECO:0000256" key="6">
    <source>
        <dbReference type="RuleBase" id="RU003915"/>
    </source>
</evidence>
<comment type="catalytic activity">
    <reaction evidence="1 5 6">
        <text>[protein]-peptidylproline (omega=180) = [protein]-peptidylproline (omega=0)</text>
        <dbReference type="Rhea" id="RHEA:16237"/>
        <dbReference type="Rhea" id="RHEA-COMP:10747"/>
        <dbReference type="Rhea" id="RHEA-COMP:10748"/>
        <dbReference type="ChEBI" id="CHEBI:83833"/>
        <dbReference type="ChEBI" id="CHEBI:83834"/>
        <dbReference type="EC" id="5.2.1.8"/>
    </reaction>
</comment>
<protein>
    <recommendedName>
        <fullName evidence="6">Peptidyl-prolyl cis-trans isomerase</fullName>
        <ecNumber evidence="6">5.2.1.8</ecNumber>
    </recommendedName>
</protein>
<dbReference type="STRING" id="1797692.A3I33_00060"/>
<evidence type="ECO:0000256" key="3">
    <source>
        <dbReference type="ARBA" id="ARBA00023110"/>
    </source>
</evidence>
<dbReference type="PROSITE" id="PS50059">
    <property type="entry name" value="FKBP_PPIASE"/>
    <property type="match status" value="1"/>
</dbReference>
<evidence type="ECO:0000256" key="4">
    <source>
        <dbReference type="ARBA" id="ARBA00023235"/>
    </source>
</evidence>
<organism evidence="8 9">
    <name type="scientific">Candidatus Colwellbacteria bacterium RIFCSPLOWO2_02_FULL_45_11</name>
    <dbReference type="NCBI Taxonomy" id="1797692"/>
    <lineage>
        <taxon>Bacteria</taxon>
        <taxon>Candidatus Colwelliibacteriota</taxon>
    </lineage>
</organism>
<dbReference type="PANTHER" id="PTHR43811:SF19">
    <property type="entry name" value="39 KDA FK506-BINDING NUCLEAR PROTEIN"/>
    <property type="match status" value="1"/>
</dbReference>
<dbReference type="EC" id="5.2.1.8" evidence="6"/>
<dbReference type="PANTHER" id="PTHR43811">
    <property type="entry name" value="FKBP-TYPE PEPTIDYL-PROLYL CIS-TRANS ISOMERASE FKPA"/>
    <property type="match status" value="1"/>
</dbReference>
<evidence type="ECO:0000256" key="5">
    <source>
        <dbReference type="PROSITE-ProRule" id="PRU00277"/>
    </source>
</evidence>
<dbReference type="InterPro" id="IPR001179">
    <property type="entry name" value="PPIase_FKBP_dom"/>
</dbReference>
<feature type="domain" description="PPIase FKBP-type" evidence="7">
    <location>
        <begin position="29"/>
        <end position="116"/>
    </location>
</feature>
<reference evidence="8 9" key="1">
    <citation type="journal article" date="2016" name="Nat. Commun.">
        <title>Thousands of microbial genomes shed light on interconnected biogeochemical processes in an aquifer system.</title>
        <authorList>
            <person name="Anantharaman K."/>
            <person name="Brown C.T."/>
            <person name="Hug L.A."/>
            <person name="Sharon I."/>
            <person name="Castelle C.J."/>
            <person name="Probst A.J."/>
            <person name="Thomas B.C."/>
            <person name="Singh A."/>
            <person name="Wilkins M.J."/>
            <person name="Karaoz U."/>
            <person name="Brodie E.L."/>
            <person name="Williams K.H."/>
            <person name="Hubbard S.S."/>
            <person name="Banfield J.F."/>
        </authorList>
    </citation>
    <scope>NUCLEOTIDE SEQUENCE [LARGE SCALE GENOMIC DNA]</scope>
</reference>
<dbReference type="FunFam" id="3.10.50.40:FF:000006">
    <property type="entry name" value="Peptidyl-prolyl cis-trans isomerase"/>
    <property type="match status" value="1"/>
</dbReference>
<evidence type="ECO:0000313" key="8">
    <source>
        <dbReference type="EMBL" id="OGY61082.1"/>
    </source>
</evidence>
<dbReference type="InterPro" id="IPR046357">
    <property type="entry name" value="PPIase_dom_sf"/>
</dbReference>
<dbReference type="Proteomes" id="UP000176544">
    <property type="component" value="Unassembled WGS sequence"/>
</dbReference>
<keyword evidence="4 5" id="KW-0413">Isomerase</keyword>
<keyword evidence="3 5" id="KW-0697">Rotamase</keyword>
<dbReference type="SUPFAM" id="SSF54534">
    <property type="entry name" value="FKBP-like"/>
    <property type="match status" value="1"/>
</dbReference>
<evidence type="ECO:0000313" key="9">
    <source>
        <dbReference type="Proteomes" id="UP000176544"/>
    </source>
</evidence>
<dbReference type="AlphaFoldDB" id="A0A1G1Z8W8"/>
<evidence type="ECO:0000259" key="7">
    <source>
        <dbReference type="PROSITE" id="PS50059"/>
    </source>
</evidence>